<dbReference type="SMART" id="SM00857">
    <property type="entry name" value="Resolvase"/>
    <property type="match status" value="1"/>
</dbReference>
<dbReference type="SUPFAM" id="SSF53041">
    <property type="entry name" value="Resolvase-like"/>
    <property type="match status" value="1"/>
</dbReference>
<reference evidence="7 8" key="1">
    <citation type="submission" date="2016-01" db="EMBL/GenBank/DDBJ databases">
        <authorList>
            <person name="Peeters C."/>
        </authorList>
    </citation>
    <scope>NUCLEOTIDE SEQUENCE [LARGE SCALE GENOMIC DNA]</scope>
    <source>
        <strain evidence="7">LMG 29315</strain>
    </source>
</reference>
<evidence type="ECO:0000313" key="7">
    <source>
        <dbReference type="EMBL" id="SAL51406.1"/>
    </source>
</evidence>
<evidence type="ECO:0000256" key="3">
    <source>
        <dbReference type="ARBA" id="ARBA00023172"/>
    </source>
</evidence>
<dbReference type="CDD" id="cd03767">
    <property type="entry name" value="SR_Res_par"/>
    <property type="match status" value="1"/>
</dbReference>
<dbReference type="RefSeq" id="WP_087129032.1">
    <property type="nucleotide sequence ID" value="NZ_FCNV02000021.1"/>
</dbReference>
<feature type="domain" description="Resolvase/invertase-type recombinase catalytic" evidence="6">
    <location>
        <begin position="8"/>
        <end position="163"/>
    </location>
</feature>
<dbReference type="InterPro" id="IPR036162">
    <property type="entry name" value="Resolvase-like_N_sf"/>
</dbReference>
<dbReference type="InterPro" id="IPR050639">
    <property type="entry name" value="SSR_resolvase"/>
</dbReference>
<name>A0A658R5C4_9BURK</name>
<dbReference type="GO" id="GO:0000150">
    <property type="term" value="F:DNA strand exchange activity"/>
    <property type="evidence" value="ECO:0007669"/>
    <property type="project" value="InterPro"/>
</dbReference>
<dbReference type="Pfam" id="PF00239">
    <property type="entry name" value="Resolvase"/>
    <property type="match status" value="1"/>
</dbReference>
<dbReference type="InterPro" id="IPR006119">
    <property type="entry name" value="Resolv_N"/>
</dbReference>
<dbReference type="InterPro" id="IPR006118">
    <property type="entry name" value="Recombinase_CS"/>
</dbReference>
<accession>A0A658R5C4</accession>
<dbReference type="EMBL" id="FCNV02000021">
    <property type="protein sequence ID" value="SAL51406.1"/>
    <property type="molecule type" value="Genomic_DNA"/>
</dbReference>
<evidence type="ECO:0000256" key="5">
    <source>
        <dbReference type="PROSITE-ProRule" id="PRU10137"/>
    </source>
</evidence>
<dbReference type="FunFam" id="3.40.50.1390:FF:000010">
    <property type="entry name" value="Recombinase resolvase family"/>
    <property type="match status" value="1"/>
</dbReference>
<dbReference type="PROSITE" id="PS00398">
    <property type="entry name" value="RECOMBINASES_2"/>
    <property type="match status" value="1"/>
</dbReference>
<dbReference type="PANTHER" id="PTHR30461:SF25">
    <property type="entry name" value="RESOLVASE-RELATED"/>
    <property type="match status" value="1"/>
</dbReference>
<evidence type="ECO:0000259" key="6">
    <source>
        <dbReference type="PROSITE" id="PS51736"/>
    </source>
</evidence>
<evidence type="ECO:0000313" key="8">
    <source>
        <dbReference type="Proteomes" id="UP000198263"/>
    </source>
</evidence>
<feature type="active site" description="O-(5'-phospho-DNA)-serine intermediate" evidence="4 5">
    <location>
        <position position="16"/>
    </location>
</feature>
<dbReference type="PROSITE" id="PS51736">
    <property type="entry name" value="RECOMBINASES_3"/>
    <property type="match status" value="1"/>
</dbReference>
<evidence type="ECO:0000256" key="4">
    <source>
        <dbReference type="PIRSR" id="PIRSR606118-50"/>
    </source>
</evidence>
<dbReference type="Gene3D" id="3.40.50.1390">
    <property type="entry name" value="Resolvase, N-terminal catalytic domain"/>
    <property type="match status" value="1"/>
</dbReference>
<protein>
    <submittedName>
        <fullName evidence="7">Resolvase domain-containing protein</fullName>
    </submittedName>
</protein>
<keyword evidence="8" id="KW-1185">Reference proteome</keyword>
<organism evidence="7 8">
    <name type="scientific">Caballeronia concitans</name>
    <dbReference type="NCBI Taxonomy" id="1777133"/>
    <lineage>
        <taxon>Bacteria</taxon>
        <taxon>Pseudomonadati</taxon>
        <taxon>Pseudomonadota</taxon>
        <taxon>Betaproteobacteria</taxon>
        <taxon>Burkholderiales</taxon>
        <taxon>Burkholderiaceae</taxon>
        <taxon>Caballeronia</taxon>
    </lineage>
</organism>
<dbReference type="GO" id="GO:0003677">
    <property type="term" value="F:DNA binding"/>
    <property type="evidence" value="ECO:0007669"/>
    <property type="project" value="UniProtKB-KW"/>
</dbReference>
<evidence type="ECO:0000256" key="2">
    <source>
        <dbReference type="ARBA" id="ARBA00023125"/>
    </source>
</evidence>
<keyword evidence="2" id="KW-0238">DNA-binding</keyword>
<comment type="caution">
    <text evidence="7">The sequence shown here is derived from an EMBL/GenBank/DDBJ whole genome shotgun (WGS) entry which is preliminary data.</text>
</comment>
<keyword evidence="1" id="KW-0229">DNA integration</keyword>
<sequence length="212" mass="23608">MPKSTKRHVFTYLRASTKEQDAARARAALEKFAEEHGERVAAEFVENESGATLKRPELFKLIERAKAGDVLLLEQVDRLARLNEDDWKTLRRKIDEKGIVIVALDLPTSHAALASGATDAFTGRMLAAINSMLLDMLAAVARKDYEDRRRRQAEGIAKAKDEGKFRGRPVDIEKRRAIADALQKGLSWSWIVSHLDTSRATVASVSAELRAA</sequence>
<dbReference type="PROSITE" id="PS00397">
    <property type="entry name" value="RECOMBINASES_1"/>
    <property type="match status" value="1"/>
</dbReference>
<keyword evidence="3" id="KW-0233">DNA recombination</keyword>
<dbReference type="AlphaFoldDB" id="A0A658R5C4"/>
<gene>
    <name evidence="7" type="ORF">AWB72_05441</name>
</gene>
<evidence type="ECO:0000256" key="1">
    <source>
        <dbReference type="ARBA" id="ARBA00022908"/>
    </source>
</evidence>
<dbReference type="Proteomes" id="UP000198263">
    <property type="component" value="Unassembled WGS sequence"/>
</dbReference>
<dbReference type="PANTHER" id="PTHR30461">
    <property type="entry name" value="DNA-INVERTASE FROM LAMBDOID PROPHAGE"/>
    <property type="match status" value="1"/>
</dbReference>
<proteinExistence type="predicted"/>
<dbReference type="OrthoDB" id="8585334at2"/>
<dbReference type="GO" id="GO:0015074">
    <property type="term" value="P:DNA integration"/>
    <property type="evidence" value="ECO:0007669"/>
    <property type="project" value="UniProtKB-KW"/>
</dbReference>